<name>A0A2A5C9M3_9GAMM</name>
<feature type="domain" description="Carboxymuconolactone decarboxylase-like" evidence="1">
    <location>
        <begin position="35"/>
        <end position="115"/>
    </location>
</feature>
<proteinExistence type="predicted"/>
<evidence type="ECO:0000313" key="2">
    <source>
        <dbReference type="EMBL" id="PCJ40181.1"/>
    </source>
</evidence>
<dbReference type="PANTHER" id="PTHR33570:SF2">
    <property type="entry name" value="CARBOXYMUCONOLACTONE DECARBOXYLASE-LIKE DOMAIN-CONTAINING PROTEIN"/>
    <property type="match status" value="1"/>
</dbReference>
<dbReference type="EMBL" id="NVWI01000010">
    <property type="protein sequence ID" value="PCJ40181.1"/>
    <property type="molecule type" value="Genomic_DNA"/>
</dbReference>
<dbReference type="Pfam" id="PF02627">
    <property type="entry name" value="CMD"/>
    <property type="match status" value="1"/>
</dbReference>
<evidence type="ECO:0000259" key="1">
    <source>
        <dbReference type="Pfam" id="PF02627"/>
    </source>
</evidence>
<dbReference type="InterPro" id="IPR029032">
    <property type="entry name" value="AhpD-like"/>
</dbReference>
<dbReference type="PANTHER" id="PTHR33570">
    <property type="entry name" value="4-CARBOXYMUCONOLACTONE DECARBOXYLASE FAMILY PROTEIN"/>
    <property type="match status" value="1"/>
</dbReference>
<dbReference type="AlphaFoldDB" id="A0A2A5C9M3"/>
<sequence length="127" mass="13929">MSDQDYEKGMKVRKDMWGPAGEERVAQASSFNRPFEDLVTEYCFGAVWDREGLDRKTRSMITLAALTVLSKPNQVKVHVMGALANGVSVDEIKEVIMHSAIYGGIPAGVEAITAALEVLDSQNLIDK</sequence>
<dbReference type="GO" id="GO:0051920">
    <property type="term" value="F:peroxiredoxin activity"/>
    <property type="evidence" value="ECO:0007669"/>
    <property type="project" value="InterPro"/>
</dbReference>
<dbReference type="InterPro" id="IPR003779">
    <property type="entry name" value="CMD-like"/>
</dbReference>
<reference evidence="3" key="1">
    <citation type="submission" date="2017-08" db="EMBL/GenBank/DDBJ databases">
        <title>A dynamic microbial community with high functional redundancy inhabits the cold, oxic subseafloor aquifer.</title>
        <authorList>
            <person name="Tully B.J."/>
            <person name="Wheat C.G."/>
            <person name="Glazer B.T."/>
            <person name="Huber J.A."/>
        </authorList>
    </citation>
    <scope>NUCLEOTIDE SEQUENCE [LARGE SCALE GENOMIC DNA]</scope>
</reference>
<dbReference type="Gene3D" id="1.20.1290.10">
    <property type="entry name" value="AhpD-like"/>
    <property type="match status" value="1"/>
</dbReference>
<protein>
    <submittedName>
        <fullName evidence="2">Gamma carboxymuconolactone decarboxylase</fullName>
    </submittedName>
</protein>
<dbReference type="Proteomes" id="UP000228987">
    <property type="component" value="Unassembled WGS sequence"/>
</dbReference>
<accession>A0A2A5C9M3</accession>
<organism evidence="2 3">
    <name type="scientific">SAR86 cluster bacterium</name>
    <dbReference type="NCBI Taxonomy" id="2030880"/>
    <lineage>
        <taxon>Bacteria</taxon>
        <taxon>Pseudomonadati</taxon>
        <taxon>Pseudomonadota</taxon>
        <taxon>Gammaproteobacteria</taxon>
        <taxon>SAR86 cluster</taxon>
    </lineage>
</organism>
<comment type="caution">
    <text evidence="2">The sequence shown here is derived from an EMBL/GenBank/DDBJ whole genome shotgun (WGS) entry which is preliminary data.</text>
</comment>
<dbReference type="SUPFAM" id="SSF69118">
    <property type="entry name" value="AhpD-like"/>
    <property type="match status" value="1"/>
</dbReference>
<gene>
    <name evidence="2" type="ORF">COA71_11775</name>
</gene>
<dbReference type="InterPro" id="IPR052512">
    <property type="entry name" value="4CMD/NDH-1_regulator"/>
</dbReference>
<evidence type="ECO:0000313" key="3">
    <source>
        <dbReference type="Proteomes" id="UP000228987"/>
    </source>
</evidence>